<evidence type="ECO:0000313" key="3">
    <source>
        <dbReference type="EMBL" id="MFD0916334.1"/>
    </source>
</evidence>
<feature type="signal peptide" evidence="2">
    <location>
        <begin position="1"/>
        <end position="20"/>
    </location>
</feature>
<feature type="compositionally biased region" description="Low complexity" evidence="1">
    <location>
        <begin position="70"/>
        <end position="86"/>
    </location>
</feature>
<comment type="caution">
    <text evidence="3">The sequence shown here is derived from an EMBL/GenBank/DDBJ whole genome shotgun (WGS) entry which is preliminary data.</text>
</comment>
<feature type="compositionally biased region" description="Acidic residues" evidence="1">
    <location>
        <begin position="56"/>
        <end position="68"/>
    </location>
</feature>
<accession>A0ABW3FHQ2</accession>
<proteinExistence type="predicted"/>
<feature type="region of interest" description="Disordered" evidence="1">
    <location>
        <begin position="33"/>
        <end position="86"/>
    </location>
</feature>
<evidence type="ECO:0000256" key="2">
    <source>
        <dbReference type="SAM" id="SignalP"/>
    </source>
</evidence>
<keyword evidence="2" id="KW-0732">Signal</keyword>
<protein>
    <submittedName>
        <fullName evidence="3">Uncharacterized protein</fullName>
    </submittedName>
</protein>
<organism evidence="3 4">
    <name type="scientific">Pseudahrensia aquimaris</name>
    <dbReference type="NCBI Taxonomy" id="744461"/>
    <lineage>
        <taxon>Bacteria</taxon>
        <taxon>Pseudomonadati</taxon>
        <taxon>Pseudomonadota</taxon>
        <taxon>Alphaproteobacteria</taxon>
        <taxon>Hyphomicrobiales</taxon>
        <taxon>Ahrensiaceae</taxon>
        <taxon>Pseudahrensia</taxon>
    </lineage>
</organism>
<evidence type="ECO:0000256" key="1">
    <source>
        <dbReference type="SAM" id="MobiDB-lite"/>
    </source>
</evidence>
<dbReference type="RefSeq" id="WP_377212191.1">
    <property type="nucleotide sequence ID" value="NZ_JBHTJV010000005.1"/>
</dbReference>
<feature type="chain" id="PRO_5046990657" evidence="2">
    <location>
        <begin position="21"/>
        <end position="86"/>
    </location>
</feature>
<sequence length="86" mass="8575">MRAAIATAIVLQTLALPAFADSHNVLYDCTRDKNMICGPGNDSPAASPGPGAANDSEPDGEPDGDPDPGSEPSIGPSPGDPTDATD</sequence>
<dbReference type="EMBL" id="JBHTJV010000005">
    <property type="protein sequence ID" value="MFD0916334.1"/>
    <property type="molecule type" value="Genomic_DNA"/>
</dbReference>
<gene>
    <name evidence="3" type="ORF">ACFQ14_07950</name>
</gene>
<evidence type="ECO:0000313" key="4">
    <source>
        <dbReference type="Proteomes" id="UP001597101"/>
    </source>
</evidence>
<dbReference type="Proteomes" id="UP001597101">
    <property type="component" value="Unassembled WGS sequence"/>
</dbReference>
<keyword evidence="4" id="KW-1185">Reference proteome</keyword>
<feature type="compositionally biased region" description="Low complexity" evidence="1">
    <location>
        <begin position="38"/>
        <end position="55"/>
    </location>
</feature>
<name>A0ABW3FHQ2_9HYPH</name>
<reference evidence="4" key="1">
    <citation type="journal article" date="2019" name="Int. J. Syst. Evol. Microbiol.">
        <title>The Global Catalogue of Microorganisms (GCM) 10K type strain sequencing project: providing services to taxonomists for standard genome sequencing and annotation.</title>
        <authorList>
            <consortium name="The Broad Institute Genomics Platform"/>
            <consortium name="The Broad Institute Genome Sequencing Center for Infectious Disease"/>
            <person name="Wu L."/>
            <person name="Ma J."/>
        </authorList>
    </citation>
    <scope>NUCLEOTIDE SEQUENCE [LARGE SCALE GENOMIC DNA]</scope>
    <source>
        <strain evidence="4">CCUG 60023</strain>
    </source>
</reference>